<dbReference type="GeneID" id="5483400"/>
<dbReference type="PANTHER" id="PTHR28083:SF1">
    <property type="entry name" value="GOOD FOR FULL DBP5 ACTIVITY PROTEIN 2"/>
    <property type="match status" value="1"/>
</dbReference>
<organism evidence="3 4">
    <name type="scientific">Sclerotinia sclerotiorum (strain ATCC 18683 / 1980 / Ss-1)</name>
    <name type="common">White mold</name>
    <name type="synonym">Whetzelinia sclerotiorum</name>
    <dbReference type="NCBI Taxonomy" id="665079"/>
    <lineage>
        <taxon>Eukaryota</taxon>
        <taxon>Fungi</taxon>
        <taxon>Dikarya</taxon>
        <taxon>Ascomycota</taxon>
        <taxon>Pezizomycotina</taxon>
        <taxon>Leotiomycetes</taxon>
        <taxon>Helotiales</taxon>
        <taxon>Sclerotiniaceae</taxon>
        <taxon>Sclerotinia</taxon>
    </lineage>
</organism>
<dbReference type="Proteomes" id="UP000001312">
    <property type="component" value="Unassembled WGS sequence"/>
</dbReference>
<dbReference type="Pfam" id="PF21762">
    <property type="entry name" value="DEDDh_C"/>
    <property type="match status" value="1"/>
</dbReference>
<dbReference type="AlphaFoldDB" id="A7F320"/>
<accession>A7F320</accession>
<dbReference type="SUPFAM" id="SSF53098">
    <property type="entry name" value="Ribonuclease H-like"/>
    <property type="match status" value="1"/>
</dbReference>
<protein>
    <recommendedName>
        <fullName evidence="2">Gfd2/YDR514C-like C-terminal domain-containing protein</fullName>
    </recommendedName>
</protein>
<dbReference type="InterPro" id="IPR048519">
    <property type="entry name" value="Gfd2/YDR514C-like_C"/>
</dbReference>
<evidence type="ECO:0000313" key="4">
    <source>
        <dbReference type="Proteomes" id="UP000001312"/>
    </source>
</evidence>
<dbReference type="EMBL" id="CH476639">
    <property type="protein sequence ID" value="EDN96112.1"/>
    <property type="molecule type" value="Genomic_DNA"/>
</dbReference>
<dbReference type="GO" id="GO:0003676">
    <property type="term" value="F:nucleic acid binding"/>
    <property type="evidence" value="ECO:0007669"/>
    <property type="project" value="InterPro"/>
</dbReference>
<feature type="compositionally biased region" description="Low complexity" evidence="1">
    <location>
        <begin position="55"/>
        <end position="95"/>
    </location>
</feature>
<evidence type="ECO:0000259" key="2">
    <source>
        <dbReference type="Pfam" id="PF21762"/>
    </source>
</evidence>
<dbReference type="InterPro" id="IPR040151">
    <property type="entry name" value="Gfd2/YDR514C-like"/>
</dbReference>
<feature type="compositionally biased region" description="Low complexity" evidence="1">
    <location>
        <begin position="1"/>
        <end position="47"/>
    </location>
</feature>
<dbReference type="KEGG" id="ssl:SS1G_12318"/>
<name>A7F320_SCLS1</name>
<dbReference type="RefSeq" id="XP_001587288.1">
    <property type="nucleotide sequence ID" value="XM_001587238.1"/>
</dbReference>
<sequence>MSGRRSYSSAATPSSPSPSPSFSSPSPCPWSSPSALAPGPSSWSWSSPPAPAPSSCPWSSPSAPSSWSSPPAPASSSSSSSWSSPSTPAAVPVPASSSASSVDELLASMASTSINEVENERLPVKAYVFVSIDLEATTHEYNCIANGKVYPRSTPTQIGISVLRATGDNAALYAKDPCSEAGTEFRHIFIKEFKKYRTRVGKLKQGEKVAFQYGRTEFHELAKVNGLIKKLIEEESKYGQVVLVGHAIQNDQAFLEKAGIDAFDRFFPDAIDTQAIHLEPGSKNGRSLLNLVWGYDPSVQPGWEHNAGNDAAWTLWVLANKFPDLLRVSDSGEEMIIDSYKKLRFPSRMSRQSRLYEDQDDIEESGGWGIENWKTPSAWDS</sequence>
<dbReference type="HOGENOM" id="CLU_061434_0_0_1"/>
<keyword evidence="4" id="KW-1185">Reference proteome</keyword>
<feature type="region of interest" description="Disordered" evidence="1">
    <location>
        <begin position="1"/>
        <end position="95"/>
    </location>
</feature>
<feature type="domain" description="Gfd2/YDR514C-like C-terminal" evidence="2">
    <location>
        <begin position="128"/>
        <end position="318"/>
    </location>
</feature>
<gene>
    <name evidence="3" type="ORF">SS1G_12318</name>
</gene>
<dbReference type="InParanoid" id="A7F320"/>
<dbReference type="Gene3D" id="3.30.420.10">
    <property type="entry name" value="Ribonuclease H-like superfamily/Ribonuclease H"/>
    <property type="match status" value="1"/>
</dbReference>
<dbReference type="InterPro" id="IPR012337">
    <property type="entry name" value="RNaseH-like_sf"/>
</dbReference>
<proteinExistence type="predicted"/>
<dbReference type="PANTHER" id="PTHR28083">
    <property type="entry name" value="GOOD FOR FULL DBP5 ACTIVITY PROTEIN 2"/>
    <property type="match status" value="1"/>
</dbReference>
<evidence type="ECO:0000256" key="1">
    <source>
        <dbReference type="SAM" id="MobiDB-lite"/>
    </source>
</evidence>
<dbReference type="InterPro" id="IPR036397">
    <property type="entry name" value="RNaseH_sf"/>
</dbReference>
<evidence type="ECO:0000313" key="3">
    <source>
        <dbReference type="EMBL" id="EDN96112.1"/>
    </source>
</evidence>
<reference evidence="4" key="1">
    <citation type="journal article" date="2011" name="PLoS Genet.">
        <title>Genomic analysis of the necrotrophic fungal pathogens Sclerotinia sclerotiorum and Botrytis cinerea.</title>
        <authorList>
            <person name="Amselem J."/>
            <person name="Cuomo C.A."/>
            <person name="van Kan J.A."/>
            <person name="Viaud M."/>
            <person name="Benito E.P."/>
            <person name="Couloux A."/>
            <person name="Coutinho P.M."/>
            <person name="de Vries R.P."/>
            <person name="Dyer P.S."/>
            <person name="Fillinger S."/>
            <person name="Fournier E."/>
            <person name="Gout L."/>
            <person name="Hahn M."/>
            <person name="Kohn L."/>
            <person name="Lapalu N."/>
            <person name="Plummer K.M."/>
            <person name="Pradier J.M."/>
            <person name="Quevillon E."/>
            <person name="Sharon A."/>
            <person name="Simon A."/>
            <person name="ten Have A."/>
            <person name="Tudzynski B."/>
            <person name="Tudzynski P."/>
            <person name="Wincker P."/>
            <person name="Andrew M."/>
            <person name="Anthouard V."/>
            <person name="Beever R.E."/>
            <person name="Beffa R."/>
            <person name="Benoit I."/>
            <person name="Bouzid O."/>
            <person name="Brault B."/>
            <person name="Chen Z."/>
            <person name="Choquer M."/>
            <person name="Collemare J."/>
            <person name="Cotton P."/>
            <person name="Danchin E.G."/>
            <person name="Da Silva C."/>
            <person name="Gautier A."/>
            <person name="Giraud C."/>
            <person name="Giraud T."/>
            <person name="Gonzalez C."/>
            <person name="Grossetete S."/>
            <person name="Guldener U."/>
            <person name="Henrissat B."/>
            <person name="Howlett B.J."/>
            <person name="Kodira C."/>
            <person name="Kretschmer M."/>
            <person name="Lappartient A."/>
            <person name="Leroch M."/>
            <person name="Levis C."/>
            <person name="Mauceli E."/>
            <person name="Neuveglise C."/>
            <person name="Oeser B."/>
            <person name="Pearson M."/>
            <person name="Poulain J."/>
            <person name="Poussereau N."/>
            <person name="Quesneville H."/>
            <person name="Rascle C."/>
            <person name="Schumacher J."/>
            <person name="Segurens B."/>
            <person name="Sexton A."/>
            <person name="Silva E."/>
            <person name="Sirven C."/>
            <person name="Soanes D.M."/>
            <person name="Talbot N.J."/>
            <person name="Templeton M."/>
            <person name="Yandava C."/>
            <person name="Yarden O."/>
            <person name="Zeng Q."/>
            <person name="Rollins J.A."/>
            <person name="Lebrun M.H."/>
            <person name="Dickman M."/>
        </authorList>
    </citation>
    <scope>NUCLEOTIDE SEQUENCE [LARGE SCALE GENOMIC DNA]</scope>
    <source>
        <strain evidence="4">ATCC 18683 / 1980 / Ss-1</strain>
    </source>
</reference>